<dbReference type="Proteomes" id="UP000001444">
    <property type="component" value="Chromosome"/>
</dbReference>
<name>C9ZD58_STRSW</name>
<evidence type="ECO:0000313" key="1">
    <source>
        <dbReference type="EMBL" id="CBG68786.1"/>
    </source>
</evidence>
<dbReference type="KEGG" id="scb:SCAB_16511"/>
<gene>
    <name evidence="1" type="ordered locus">SCAB_16511</name>
</gene>
<sequence length="55" mass="5624">MLVLTGCSHWLPTWSRGPSPVLTTSGSPSCPPGSTSCLLPSCEPSGKPALNWGNA</sequence>
<dbReference type="AlphaFoldDB" id="C9ZD58"/>
<dbReference type="STRING" id="680198.SCAB_16511"/>
<proteinExistence type="predicted"/>
<keyword evidence="2" id="KW-1185">Reference proteome</keyword>
<protein>
    <submittedName>
        <fullName evidence="1">Uncharacterized protein</fullName>
    </submittedName>
</protein>
<organism evidence="1 2">
    <name type="scientific">Streptomyces scabiei (strain 87.22)</name>
    <dbReference type="NCBI Taxonomy" id="680198"/>
    <lineage>
        <taxon>Bacteria</taxon>
        <taxon>Bacillati</taxon>
        <taxon>Actinomycetota</taxon>
        <taxon>Actinomycetes</taxon>
        <taxon>Kitasatosporales</taxon>
        <taxon>Streptomycetaceae</taxon>
        <taxon>Streptomyces</taxon>
    </lineage>
</organism>
<dbReference type="HOGENOM" id="CLU_3030671_0_0_11"/>
<dbReference type="EMBL" id="FN554889">
    <property type="protein sequence ID" value="CBG68786.1"/>
    <property type="molecule type" value="Genomic_DNA"/>
</dbReference>
<accession>C9ZD58</accession>
<reference evidence="1 2" key="1">
    <citation type="journal article" date="2010" name="Mol. Plant Microbe Interact.">
        <title>Streptomyces scabies 87-22 contains a coronafacic acid-like biosynthetic cluster that contributes to plant-microbe interactions.</title>
        <authorList>
            <person name="Bignell D.R."/>
            <person name="Seipke R.F."/>
            <person name="Huguet-Tapia J.C."/>
            <person name="Chambers A.H."/>
            <person name="Parry R.J."/>
            <person name="Loria R."/>
        </authorList>
    </citation>
    <scope>NUCLEOTIDE SEQUENCE [LARGE SCALE GENOMIC DNA]</scope>
    <source>
        <strain evidence="1 2">87.22</strain>
    </source>
</reference>
<evidence type="ECO:0000313" key="2">
    <source>
        <dbReference type="Proteomes" id="UP000001444"/>
    </source>
</evidence>